<accession>K2RU43</accession>
<evidence type="ECO:0000313" key="2">
    <source>
        <dbReference type="Proteomes" id="UP000007129"/>
    </source>
</evidence>
<protein>
    <submittedName>
        <fullName evidence="1">Uncharacterized protein</fullName>
    </submittedName>
</protein>
<dbReference type="EMBL" id="AHHD01000210">
    <property type="protein sequence ID" value="EKG18318.1"/>
    <property type="molecule type" value="Genomic_DNA"/>
</dbReference>
<organism evidence="1 2">
    <name type="scientific">Macrophomina phaseolina (strain MS6)</name>
    <name type="common">Charcoal rot fungus</name>
    <dbReference type="NCBI Taxonomy" id="1126212"/>
    <lineage>
        <taxon>Eukaryota</taxon>
        <taxon>Fungi</taxon>
        <taxon>Dikarya</taxon>
        <taxon>Ascomycota</taxon>
        <taxon>Pezizomycotina</taxon>
        <taxon>Dothideomycetes</taxon>
        <taxon>Dothideomycetes incertae sedis</taxon>
        <taxon>Botryosphaeriales</taxon>
        <taxon>Botryosphaeriaceae</taxon>
        <taxon>Macrophomina</taxon>
    </lineage>
</organism>
<dbReference type="VEuPathDB" id="FungiDB:MPH_04450"/>
<gene>
    <name evidence="1" type="ORF">MPH_04450</name>
</gene>
<proteinExistence type="predicted"/>
<dbReference type="AlphaFoldDB" id="K2RU43"/>
<sequence>MRHRGLSIRHHQPHVCLFTLDSAILRILMQVKLSFGSYCTLKLRDDAVAHAMASSCYRLQHTASFTAPAARTWWKLHDHSEIRDETDLDWLSLTVEYFLAISGVRLVWREECPHIFPERCELIRVSWEF</sequence>
<dbReference type="HOGENOM" id="CLU_1949227_0_0_1"/>
<dbReference type="Proteomes" id="UP000007129">
    <property type="component" value="Unassembled WGS sequence"/>
</dbReference>
<dbReference type="InParanoid" id="K2RU43"/>
<name>K2RU43_MACPH</name>
<evidence type="ECO:0000313" key="1">
    <source>
        <dbReference type="EMBL" id="EKG18318.1"/>
    </source>
</evidence>
<comment type="caution">
    <text evidence="1">The sequence shown here is derived from an EMBL/GenBank/DDBJ whole genome shotgun (WGS) entry which is preliminary data.</text>
</comment>
<reference evidence="1 2" key="1">
    <citation type="journal article" date="2012" name="BMC Genomics">
        <title>Tools to kill: Genome of one of the most destructive plant pathogenic fungi Macrophomina phaseolina.</title>
        <authorList>
            <person name="Islam M.S."/>
            <person name="Haque M.S."/>
            <person name="Islam M.M."/>
            <person name="Emdad E.M."/>
            <person name="Halim A."/>
            <person name="Hossen Q.M.M."/>
            <person name="Hossain M.Z."/>
            <person name="Ahmed B."/>
            <person name="Rahim S."/>
            <person name="Rahman M.S."/>
            <person name="Alam M.M."/>
            <person name="Hou S."/>
            <person name="Wan X."/>
            <person name="Saito J.A."/>
            <person name="Alam M."/>
        </authorList>
    </citation>
    <scope>NUCLEOTIDE SEQUENCE [LARGE SCALE GENOMIC DNA]</scope>
    <source>
        <strain evidence="1 2">MS6</strain>
    </source>
</reference>